<evidence type="ECO:0000256" key="1">
    <source>
        <dbReference type="SAM" id="SignalP"/>
    </source>
</evidence>
<accession>A0A9P1INY1</accession>
<organism evidence="2 3">
    <name type="scientific">Caenorhabditis angaria</name>
    <dbReference type="NCBI Taxonomy" id="860376"/>
    <lineage>
        <taxon>Eukaryota</taxon>
        <taxon>Metazoa</taxon>
        <taxon>Ecdysozoa</taxon>
        <taxon>Nematoda</taxon>
        <taxon>Chromadorea</taxon>
        <taxon>Rhabditida</taxon>
        <taxon>Rhabditina</taxon>
        <taxon>Rhabditomorpha</taxon>
        <taxon>Rhabditoidea</taxon>
        <taxon>Rhabditidae</taxon>
        <taxon>Peloderinae</taxon>
        <taxon>Caenorhabditis</taxon>
    </lineage>
</organism>
<dbReference type="EMBL" id="CANHGI010000004">
    <property type="protein sequence ID" value="CAI5449240.1"/>
    <property type="molecule type" value="Genomic_DNA"/>
</dbReference>
<name>A0A9P1INY1_9PELO</name>
<evidence type="ECO:0000313" key="2">
    <source>
        <dbReference type="EMBL" id="CAI5449240.1"/>
    </source>
</evidence>
<proteinExistence type="predicted"/>
<keyword evidence="3" id="KW-1185">Reference proteome</keyword>
<comment type="caution">
    <text evidence="2">The sequence shown here is derived from an EMBL/GenBank/DDBJ whole genome shotgun (WGS) entry which is preliminary data.</text>
</comment>
<reference evidence="2" key="1">
    <citation type="submission" date="2022-11" db="EMBL/GenBank/DDBJ databases">
        <authorList>
            <person name="Kikuchi T."/>
        </authorList>
    </citation>
    <scope>NUCLEOTIDE SEQUENCE</scope>
    <source>
        <strain evidence="2">PS1010</strain>
    </source>
</reference>
<keyword evidence="1" id="KW-0732">Signal</keyword>
<gene>
    <name evidence="2" type="ORF">CAMP_LOCUS11877</name>
</gene>
<sequence length="224" mass="26330">MWKIIIICLCFFAIHSNADTTGESLNSLNASTSETSSSSLFDMDQEIAQFNTSCLSRRDFIELGGNLTGFHFTNCFVNLLMNKAVDVIANSEMRAALGFPPPGPWKHYSKRNLEELEFATPEEYFEFKEENKKLSLDSELYYEHNFPPAIKFLDERFPAIRRIFKNRFNNIHRANPIDRETVDAIRNVYSDHIRPKIQPFNDFFWKKRCFYKLYESYQDEPKDT</sequence>
<evidence type="ECO:0000313" key="3">
    <source>
        <dbReference type="Proteomes" id="UP001152747"/>
    </source>
</evidence>
<feature type="chain" id="PRO_5040479521" evidence="1">
    <location>
        <begin position="19"/>
        <end position="224"/>
    </location>
</feature>
<dbReference type="AlphaFoldDB" id="A0A9P1INY1"/>
<protein>
    <submittedName>
        <fullName evidence="2">Uncharacterized protein</fullName>
    </submittedName>
</protein>
<dbReference type="Proteomes" id="UP001152747">
    <property type="component" value="Unassembled WGS sequence"/>
</dbReference>
<feature type="signal peptide" evidence="1">
    <location>
        <begin position="1"/>
        <end position="18"/>
    </location>
</feature>